<evidence type="ECO:0000313" key="1">
    <source>
        <dbReference type="EMBL" id="KAK7420273.1"/>
    </source>
</evidence>
<dbReference type="Proteomes" id="UP001498421">
    <property type="component" value="Unassembled WGS sequence"/>
</dbReference>
<keyword evidence="2" id="KW-1185">Reference proteome</keyword>
<dbReference type="EMBL" id="JAZAVK010000137">
    <property type="protein sequence ID" value="KAK7420273.1"/>
    <property type="molecule type" value="Genomic_DNA"/>
</dbReference>
<gene>
    <name evidence="1" type="ORF">QQZ08_010473</name>
</gene>
<name>A0ABR1HHQ2_9HYPO</name>
<organism evidence="1 2">
    <name type="scientific">Neonectria magnoliae</name>
    <dbReference type="NCBI Taxonomy" id="2732573"/>
    <lineage>
        <taxon>Eukaryota</taxon>
        <taxon>Fungi</taxon>
        <taxon>Dikarya</taxon>
        <taxon>Ascomycota</taxon>
        <taxon>Pezizomycotina</taxon>
        <taxon>Sordariomycetes</taxon>
        <taxon>Hypocreomycetidae</taxon>
        <taxon>Hypocreales</taxon>
        <taxon>Nectriaceae</taxon>
        <taxon>Neonectria</taxon>
    </lineage>
</organism>
<sequence>MCKVRGVHWSEVAGVAMTSLGHGWQYYIDEIDELCSQGEFLIASGIMFWADEHKKKVVTVVAHTGLNVTWEYRYVNPEGKGILCKHCEEQGHSVAG</sequence>
<evidence type="ECO:0000313" key="2">
    <source>
        <dbReference type="Proteomes" id="UP001498421"/>
    </source>
</evidence>
<comment type="caution">
    <text evidence="1">The sequence shown here is derived from an EMBL/GenBank/DDBJ whole genome shotgun (WGS) entry which is preliminary data.</text>
</comment>
<proteinExistence type="predicted"/>
<accession>A0ABR1HHQ2</accession>
<reference evidence="1 2" key="1">
    <citation type="journal article" date="2025" name="Microbiol. Resour. Announc.">
        <title>Draft genome sequences for Neonectria magnoliae and Neonectria punicea, canker pathogens of Liriodendron tulipifera and Acer saccharum in West Virginia.</title>
        <authorList>
            <person name="Petronek H.M."/>
            <person name="Kasson M.T."/>
            <person name="Metheny A.M."/>
            <person name="Stauder C.M."/>
            <person name="Lovett B."/>
            <person name="Lynch S.C."/>
            <person name="Garnas J.R."/>
            <person name="Kasson L.R."/>
            <person name="Stajich J.E."/>
        </authorList>
    </citation>
    <scope>NUCLEOTIDE SEQUENCE [LARGE SCALE GENOMIC DNA]</scope>
    <source>
        <strain evidence="1 2">NRRL 64651</strain>
    </source>
</reference>
<protein>
    <submittedName>
        <fullName evidence="1">Uncharacterized protein</fullName>
    </submittedName>
</protein>